<dbReference type="EMBL" id="JACANB010000004">
    <property type="protein sequence ID" value="MDM1696547.1"/>
    <property type="molecule type" value="Genomic_DNA"/>
</dbReference>
<evidence type="ECO:0000256" key="8">
    <source>
        <dbReference type="ARBA" id="ARBA00038735"/>
    </source>
</evidence>
<dbReference type="InterPro" id="IPR014395">
    <property type="entry name" value="Pen/GL7ACA/AHL_acylase"/>
</dbReference>
<evidence type="ECO:0000256" key="7">
    <source>
        <dbReference type="ARBA" id="ARBA00023145"/>
    </source>
</evidence>
<dbReference type="AlphaFoldDB" id="A0AAW7DR51"/>
<comment type="catalytic activity">
    <reaction evidence="11">
        <text>an N-acyl-L-homoserine lactone + H2O = L-homoserine lactone + a carboxylate</text>
        <dbReference type="Rhea" id="RHEA:18937"/>
        <dbReference type="ChEBI" id="CHEBI:15377"/>
        <dbReference type="ChEBI" id="CHEBI:29067"/>
        <dbReference type="ChEBI" id="CHEBI:55474"/>
        <dbReference type="ChEBI" id="CHEBI:58633"/>
        <dbReference type="EC" id="3.5.1.97"/>
    </reaction>
</comment>
<keyword evidence="7" id="KW-0865">Zymogen</keyword>
<dbReference type="Gene3D" id="1.10.439.10">
    <property type="entry name" value="Penicillin Amidohydrolase, domain 1"/>
    <property type="match status" value="1"/>
</dbReference>
<evidence type="ECO:0000313" key="14">
    <source>
        <dbReference type="EMBL" id="MDM1696547.1"/>
    </source>
</evidence>
<evidence type="ECO:0000256" key="9">
    <source>
        <dbReference type="ARBA" id="ARBA00039041"/>
    </source>
</evidence>
<dbReference type="Pfam" id="PF01804">
    <property type="entry name" value="Penicil_amidase"/>
    <property type="match status" value="1"/>
</dbReference>
<dbReference type="RefSeq" id="WP_286593864.1">
    <property type="nucleotide sequence ID" value="NZ_JACANB010000004.1"/>
</dbReference>
<keyword evidence="13" id="KW-0479">Metal-binding</keyword>
<dbReference type="InterPro" id="IPR023343">
    <property type="entry name" value="Penicillin_amidase_dom1"/>
</dbReference>
<dbReference type="Gene3D" id="3.60.20.10">
    <property type="entry name" value="Glutamine Phosphoribosylpyrophosphate, subunit 1, domain 1"/>
    <property type="match status" value="1"/>
</dbReference>
<comment type="similarity">
    <text evidence="2">Belongs to the peptidase S45 family.</text>
</comment>
<dbReference type="PANTHER" id="PTHR34218">
    <property type="entry name" value="PEPTIDASE S45 PENICILLIN AMIDASE"/>
    <property type="match status" value="1"/>
</dbReference>
<reference evidence="14" key="1">
    <citation type="submission" date="2020-06" db="EMBL/GenBank/DDBJ databases">
        <authorList>
            <person name="Dong N."/>
        </authorList>
    </citation>
    <scope>NUCLEOTIDE SEQUENCE</scope>
    <source>
        <strain evidence="14">DF46-2-2</strain>
    </source>
</reference>
<evidence type="ECO:0000256" key="12">
    <source>
        <dbReference type="PIRSR" id="PIRSR001227-1"/>
    </source>
</evidence>
<dbReference type="InterPro" id="IPR043146">
    <property type="entry name" value="Penicillin_amidase_N_B-knob"/>
</dbReference>
<evidence type="ECO:0000256" key="5">
    <source>
        <dbReference type="ARBA" id="ARBA00022764"/>
    </source>
</evidence>
<sequence length="784" mass="86576">MLNCHLQLNLSPLRRYGLLLGMTLLSGCNHFIGSQEQSLPITQGAVAIKGLAQPVQIKRNALGSALIQAANAHDLLFSQGFLHADQRLEQMMLQRAMAYGTLAEIQGPKALPSDYLMRSLDFKGQAQQLLQQLPKGLRTYLEVYARGVNAQLYHQRQQLADYALTATGNPAYWRAEDSLASLLFLGFSLAGNLNDELTLTLLTDNFNPAQLAALVNSDSAESLTLLTQLKQYKNQLLELEPVLAASLYLNQQNRLASLSSSQWAQNRRPQTGKSLLVSDWHANPQLGTALYLSQWQSPELAVAGFSLPGFPSVLAGSNQRVAYSFASSNADNQDLFIERLALRNGRLMYLEQQQWRPAQAKIERFIVKGQTQPLTHTFYRTPRGPLLHNGLVSAAQLNGKSSVSLQQPQQFTPQAVAALFKFMQLNQAETGLTLASDLHLPGLEMLFADAQQISWQTTGSYPSRGAGRGLFPVAGWEMDKQWLGLLEPSLLPYDINPASGALVTANNQPGQQFGLILSNQGNGRYRAQRIEQLLTASQPPAKANLALFNSPLDISAQRLQHSLQLPHIAHPLKQAIEQQAPAEQAKSRFILQQLQNFDGLLAPDSIAAAIYSQLLATSQEFLLQSAQRPLSPVALQGFQQLSNNSTAPALAHLLQQDNSPFWPQAKGQALAELFLATHQQLSQKLGSNSTRWQLHRLQGLPADLPSGSIHTLNSLQLDANLPSGIERLSSQRLLVDFSLREPLLVAERPTNKRRPEAFRSSYLPFSPSHQHTMYRYAPLQLQPK</sequence>
<dbReference type="GO" id="GO:0017000">
    <property type="term" value="P:antibiotic biosynthetic process"/>
    <property type="evidence" value="ECO:0007669"/>
    <property type="project" value="InterPro"/>
</dbReference>
<comment type="subunit">
    <text evidence="8">Heterodimer of an alpha subunit and a beta subunit processed from the same precursor.</text>
</comment>
<evidence type="ECO:0000256" key="4">
    <source>
        <dbReference type="ARBA" id="ARBA00022729"/>
    </source>
</evidence>
<comment type="subcellular location">
    <subcellularLocation>
        <location evidence="1">Periplasm</location>
    </subcellularLocation>
</comment>
<evidence type="ECO:0000256" key="2">
    <source>
        <dbReference type="ARBA" id="ARBA00006586"/>
    </source>
</evidence>
<keyword evidence="3" id="KW-0673">Quorum sensing</keyword>
<dbReference type="PANTHER" id="PTHR34218:SF4">
    <property type="entry name" value="ACYL-HOMOSERINE LACTONE ACYLASE QUIP"/>
    <property type="match status" value="1"/>
</dbReference>
<protein>
    <recommendedName>
        <fullName evidence="10">Acyl-homoserine lactone acylase QuiP</fullName>
        <ecNumber evidence="9">3.5.1.97</ecNumber>
    </recommendedName>
</protein>
<dbReference type="Gene3D" id="2.30.120.10">
    <property type="match status" value="1"/>
</dbReference>
<dbReference type="InterPro" id="IPR029055">
    <property type="entry name" value="Ntn_hydrolases_N"/>
</dbReference>
<evidence type="ECO:0000256" key="13">
    <source>
        <dbReference type="PIRSR" id="PIRSR001227-2"/>
    </source>
</evidence>
<evidence type="ECO:0000256" key="1">
    <source>
        <dbReference type="ARBA" id="ARBA00004418"/>
    </source>
</evidence>
<feature type="binding site" evidence="13">
    <location>
        <position position="196"/>
    </location>
    <ligand>
        <name>Ca(2+)</name>
        <dbReference type="ChEBI" id="CHEBI:29108"/>
    </ligand>
</feature>
<name>A0AAW7DR51_9GAMM</name>
<dbReference type="InterPro" id="IPR002692">
    <property type="entry name" value="S45"/>
</dbReference>
<keyword evidence="13" id="KW-0106">Calcium</keyword>
<feature type="binding site" evidence="13">
    <location>
        <position position="331"/>
    </location>
    <ligand>
        <name>Ca(2+)</name>
        <dbReference type="ChEBI" id="CHEBI:29108"/>
    </ligand>
</feature>
<dbReference type="GO" id="GO:0046872">
    <property type="term" value="F:metal ion binding"/>
    <property type="evidence" value="ECO:0007669"/>
    <property type="project" value="UniProtKB-KW"/>
</dbReference>
<evidence type="ECO:0000256" key="3">
    <source>
        <dbReference type="ARBA" id="ARBA00022654"/>
    </source>
</evidence>
<keyword evidence="5" id="KW-0574">Periplasm</keyword>
<dbReference type="GO" id="GO:0042597">
    <property type="term" value="C:periplasmic space"/>
    <property type="evidence" value="ECO:0007669"/>
    <property type="project" value="UniProtKB-SubCell"/>
</dbReference>
<gene>
    <name evidence="14" type="ORF">HX099_07710</name>
</gene>
<proteinExistence type="inferred from homology"/>
<dbReference type="GO" id="GO:0016811">
    <property type="term" value="F:hydrolase activity, acting on carbon-nitrogen (but not peptide) bonds, in linear amides"/>
    <property type="evidence" value="ECO:0007669"/>
    <property type="project" value="InterPro"/>
</dbReference>
<evidence type="ECO:0000256" key="10">
    <source>
        <dbReference type="ARBA" id="ARBA00039697"/>
    </source>
</evidence>
<dbReference type="GO" id="GO:0009372">
    <property type="term" value="P:quorum sensing"/>
    <property type="evidence" value="ECO:0007669"/>
    <property type="project" value="UniProtKB-KW"/>
</dbReference>
<dbReference type="Proteomes" id="UP001173465">
    <property type="component" value="Unassembled WGS sequence"/>
</dbReference>
<feature type="active site" description="Nucleophile" evidence="12">
    <location>
        <position position="260"/>
    </location>
</feature>
<comment type="caution">
    <text evidence="14">The sequence shown here is derived from an EMBL/GenBank/DDBJ whole genome shotgun (WGS) entry which is preliminary data.</text>
</comment>
<comment type="cofactor">
    <cofactor evidence="13">
        <name>Ca(2+)</name>
        <dbReference type="ChEBI" id="CHEBI:29108"/>
    </cofactor>
    <text evidence="13">Binds 1 Ca(2+) ion per dimer.</text>
</comment>
<dbReference type="Gene3D" id="1.10.1400.10">
    <property type="match status" value="1"/>
</dbReference>
<evidence type="ECO:0000256" key="11">
    <source>
        <dbReference type="ARBA" id="ARBA00048629"/>
    </source>
</evidence>
<dbReference type="PIRSF" id="PIRSF001227">
    <property type="entry name" value="Pen_acylase"/>
    <property type="match status" value="1"/>
</dbReference>
<dbReference type="SUPFAM" id="SSF56235">
    <property type="entry name" value="N-terminal nucleophile aminohydrolases (Ntn hydrolases)"/>
    <property type="match status" value="1"/>
</dbReference>
<keyword evidence="4" id="KW-0732">Signal</keyword>
<feature type="binding site" evidence="13">
    <location>
        <position position="334"/>
    </location>
    <ligand>
        <name>Ca(2+)</name>
        <dbReference type="ChEBI" id="CHEBI:29108"/>
    </ligand>
</feature>
<dbReference type="InterPro" id="IPR043147">
    <property type="entry name" value="Penicillin_amidase_A-knob"/>
</dbReference>
<organism evidence="14 15">
    <name type="scientific">Thiopseudomonas alkaliphila</name>
    <dbReference type="NCBI Taxonomy" id="1697053"/>
    <lineage>
        <taxon>Bacteria</taxon>
        <taxon>Pseudomonadati</taxon>
        <taxon>Pseudomonadota</taxon>
        <taxon>Gammaproteobacteria</taxon>
        <taxon>Pseudomonadales</taxon>
        <taxon>Pseudomonadaceae</taxon>
        <taxon>Thiopseudomonas</taxon>
    </lineage>
</organism>
<reference evidence="14" key="2">
    <citation type="journal article" date="2022" name="Sci. Total Environ.">
        <title>Prevalence, transmission, and molecular epidemiology of tet(X)-positive bacteria among humans, animals, and environmental niches in China: An epidemiological, and genomic-based study.</title>
        <authorList>
            <person name="Dong N."/>
            <person name="Zeng Y."/>
            <person name="Cai C."/>
            <person name="Sun C."/>
            <person name="Lu J."/>
            <person name="Liu C."/>
            <person name="Zhou H."/>
            <person name="Sun Q."/>
            <person name="Shu L."/>
            <person name="Wang H."/>
            <person name="Wang Y."/>
            <person name="Wang S."/>
            <person name="Wu C."/>
            <person name="Chan E.W."/>
            <person name="Chen G."/>
            <person name="Shen Z."/>
            <person name="Chen S."/>
            <person name="Zhang R."/>
        </authorList>
    </citation>
    <scope>NUCLEOTIDE SEQUENCE</scope>
    <source>
        <strain evidence="14">DF46-2-2</strain>
    </source>
</reference>
<keyword evidence="6" id="KW-0378">Hydrolase</keyword>
<dbReference type="EC" id="3.5.1.97" evidence="9"/>
<accession>A0AAW7DR51</accession>
<evidence type="ECO:0000313" key="15">
    <source>
        <dbReference type="Proteomes" id="UP001173465"/>
    </source>
</evidence>
<evidence type="ECO:0000256" key="6">
    <source>
        <dbReference type="ARBA" id="ARBA00022801"/>
    </source>
</evidence>